<dbReference type="InterPro" id="IPR050660">
    <property type="entry name" value="NEK_Ser/Thr_kinase"/>
</dbReference>
<dbReference type="GO" id="GO:0004674">
    <property type="term" value="F:protein serine/threonine kinase activity"/>
    <property type="evidence" value="ECO:0007669"/>
    <property type="project" value="UniProtKB-KW"/>
</dbReference>
<feature type="compositionally biased region" description="Polar residues" evidence="6">
    <location>
        <begin position="613"/>
        <end position="637"/>
    </location>
</feature>
<protein>
    <recommendedName>
        <fullName evidence="1">non-specific serine/threonine protein kinase</fullName>
        <ecNumber evidence="1">2.7.11.1</ecNumber>
    </recommendedName>
</protein>
<dbReference type="STRING" id="1081102.A0A162MN45"/>
<dbReference type="PROSITE" id="PS50011">
    <property type="entry name" value="PROTEIN_KINASE_DOM"/>
    <property type="match status" value="1"/>
</dbReference>
<keyword evidence="8" id="KW-0723">Serine/threonine-protein kinase</keyword>
<keyword evidence="5" id="KW-0067">ATP-binding</keyword>
<evidence type="ECO:0000313" key="9">
    <source>
        <dbReference type="Proteomes" id="UP000076874"/>
    </source>
</evidence>
<feature type="compositionally biased region" description="Polar residues" evidence="6">
    <location>
        <begin position="539"/>
        <end position="548"/>
    </location>
</feature>
<keyword evidence="4 8" id="KW-0418">Kinase</keyword>
<keyword evidence="9" id="KW-1185">Reference proteome</keyword>
<dbReference type="PROSITE" id="PS00108">
    <property type="entry name" value="PROTEIN_KINASE_ST"/>
    <property type="match status" value="1"/>
</dbReference>
<dbReference type="GO" id="GO:0005524">
    <property type="term" value="F:ATP binding"/>
    <property type="evidence" value="ECO:0007669"/>
    <property type="project" value="UniProtKB-KW"/>
</dbReference>
<feature type="compositionally biased region" description="Basic residues" evidence="6">
    <location>
        <begin position="584"/>
        <end position="599"/>
    </location>
</feature>
<gene>
    <name evidence="8" type="ORF">SPI_03037</name>
</gene>
<accession>A0A162MN45</accession>
<dbReference type="OrthoDB" id="10252171at2759"/>
<evidence type="ECO:0000256" key="6">
    <source>
        <dbReference type="SAM" id="MobiDB-lite"/>
    </source>
</evidence>
<keyword evidence="2" id="KW-0808">Transferase</keyword>
<evidence type="ECO:0000256" key="5">
    <source>
        <dbReference type="ARBA" id="ARBA00022840"/>
    </source>
</evidence>
<dbReference type="Gene3D" id="1.10.510.10">
    <property type="entry name" value="Transferase(Phosphotransferase) domain 1"/>
    <property type="match status" value="1"/>
</dbReference>
<dbReference type="PANTHER" id="PTHR43671">
    <property type="entry name" value="SERINE/THREONINE-PROTEIN KINASE NEK"/>
    <property type="match status" value="1"/>
</dbReference>
<evidence type="ECO:0000256" key="4">
    <source>
        <dbReference type="ARBA" id="ARBA00022777"/>
    </source>
</evidence>
<dbReference type="Proteomes" id="UP000076874">
    <property type="component" value="Unassembled WGS sequence"/>
</dbReference>
<sequence length="747" mass="80745">MDDDDVVIALYPFPPGSESLPWVEKMLASEKNSRFVVPANDHSATDVSHDTTHDWRDGPRLQFRWDDASKMQHKFSIGSDEESCDVVIPTADSLRGIGDRQGCLAFDAQDRLVYQDTRDANLPGDGSAVLFDGQGDVKRRRFTWILGGTEFVDTEHPVIVLKLHDKLSFRVHVPSRDWTTNAHKEKVARFRHQSGLQHNAFPSFLNDRTTVAPITGARLLPRGPVFIERTAPLGSGGFGLVKRLYDEATKTEENQDFSRYIVRIIDGSMDPVPTIDLEYVPGGSLHSQHVQARLNGDEVLAVLEQTLKALIFLHGMTPPVAHRDVKSANILVMQRDRTGVAAPAHAPPDDDNNHDKRRDCIHIKLADLGLSKDEDLTTMGIGTCRFMGPELHRAPMAGDDTKGKYTCAVDVWALGVVIFDLVRKPAKAATRNQQGQPAENTNKNIVAGGPSLCKTILDQVAKEEGDVAAFVARYMVRWEPSERLSARACLTRMHQELLVGPGRDAPALGTGAPASALANPSDKPACDHTTVLPPLPPNASFSQAQSSVVGPPAPPQNSLARPWAPSTRTSSKRAHSNDAPTQASRRRKTASGQAHHVRQRTADEDDDAGNVTEKATGNTTEKATGNTTEKATSNTVDTAAMPPPPPKPSLSQAQSAVAGPPASHSLVIRSSAPSGGPSSKRAHCNDAPTQASRRRKTASGQAYHVRQRTDDDDDTGNAAVNATSNTTEKTTGNTTENATDNGNAAEE</sequence>
<keyword evidence="3" id="KW-0547">Nucleotide-binding</keyword>
<dbReference type="SUPFAM" id="SSF56112">
    <property type="entry name" value="Protein kinase-like (PK-like)"/>
    <property type="match status" value="1"/>
</dbReference>
<dbReference type="SMART" id="SM00220">
    <property type="entry name" value="S_TKc"/>
    <property type="match status" value="1"/>
</dbReference>
<comment type="caution">
    <text evidence="8">The sequence shown here is derived from an EMBL/GenBank/DDBJ whole genome shotgun (WGS) entry which is preliminary data.</text>
</comment>
<feature type="compositionally biased region" description="Low complexity" evidence="6">
    <location>
        <begin position="721"/>
        <end position="747"/>
    </location>
</feature>
<proteinExistence type="predicted"/>
<dbReference type="PANTHER" id="PTHR43671:SF13">
    <property type="entry name" value="SERINE_THREONINE-PROTEIN KINASE NEK2"/>
    <property type="match status" value="1"/>
</dbReference>
<organism evidence="8 9">
    <name type="scientific">Niveomyces insectorum RCEF 264</name>
    <dbReference type="NCBI Taxonomy" id="1081102"/>
    <lineage>
        <taxon>Eukaryota</taxon>
        <taxon>Fungi</taxon>
        <taxon>Dikarya</taxon>
        <taxon>Ascomycota</taxon>
        <taxon>Pezizomycotina</taxon>
        <taxon>Sordariomycetes</taxon>
        <taxon>Hypocreomycetidae</taxon>
        <taxon>Hypocreales</taxon>
        <taxon>Cordycipitaceae</taxon>
        <taxon>Niveomyces</taxon>
    </lineage>
</organism>
<dbReference type="InterPro" id="IPR000719">
    <property type="entry name" value="Prot_kinase_dom"/>
</dbReference>
<dbReference type="InterPro" id="IPR011009">
    <property type="entry name" value="Kinase-like_dom_sf"/>
</dbReference>
<name>A0A162MN45_9HYPO</name>
<dbReference type="EMBL" id="AZHD01000004">
    <property type="protein sequence ID" value="OAA64390.1"/>
    <property type="molecule type" value="Genomic_DNA"/>
</dbReference>
<evidence type="ECO:0000256" key="1">
    <source>
        <dbReference type="ARBA" id="ARBA00012513"/>
    </source>
</evidence>
<dbReference type="AlphaFoldDB" id="A0A162MN45"/>
<feature type="region of interest" description="Disordered" evidence="6">
    <location>
        <begin position="501"/>
        <end position="747"/>
    </location>
</feature>
<feature type="domain" description="Protein kinase" evidence="7">
    <location>
        <begin position="190"/>
        <end position="497"/>
    </location>
</feature>
<evidence type="ECO:0000313" key="8">
    <source>
        <dbReference type="EMBL" id="OAA64390.1"/>
    </source>
</evidence>
<dbReference type="InterPro" id="IPR008271">
    <property type="entry name" value="Ser/Thr_kinase_AS"/>
</dbReference>
<evidence type="ECO:0000259" key="7">
    <source>
        <dbReference type="PROSITE" id="PS50011"/>
    </source>
</evidence>
<evidence type="ECO:0000256" key="2">
    <source>
        <dbReference type="ARBA" id="ARBA00022679"/>
    </source>
</evidence>
<evidence type="ECO:0000256" key="3">
    <source>
        <dbReference type="ARBA" id="ARBA00022741"/>
    </source>
</evidence>
<dbReference type="EC" id="2.7.11.1" evidence="1"/>
<dbReference type="Pfam" id="PF00069">
    <property type="entry name" value="Pkinase"/>
    <property type="match status" value="1"/>
</dbReference>
<reference evidence="8 9" key="1">
    <citation type="journal article" date="2016" name="Genome Biol. Evol.">
        <title>Divergent and convergent evolution of fungal pathogenicity.</title>
        <authorList>
            <person name="Shang Y."/>
            <person name="Xiao G."/>
            <person name="Zheng P."/>
            <person name="Cen K."/>
            <person name="Zhan S."/>
            <person name="Wang C."/>
        </authorList>
    </citation>
    <scope>NUCLEOTIDE SEQUENCE [LARGE SCALE GENOMIC DNA]</scope>
    <source>
        <strain evidence="8 9">RCEF 264</strain>
    </source>
</reference>